<dbReference type="EMBL" id="JBBPDW010000018">
    <property type="protein sequence ID" value="KAK7545223.1"/>
    <property type="molecule type" value="Genomic_DNA"/>
</dbReference>
<dbReference type="Pfam" id="PF15463">
    <property type="entry name" value="ECM11"/>
    <property type="match status" value="1"/>
</dbReference>
<protein>
    <submittedName>
        <fullName evidence="3">Extracellular mutant protein 11-domain-containing protein</fullName>
    </submittedName>
</protein>
<evidence type="ECO:0000313" key="3">
    <source>
        <dbReference type="EMBL" id="KAK7545223.1"/>
    </source>
</evidence>
<comment type="caution">
    <text evidence="3">The sequence shown here is derived from an EMBL/GenBank/DDBJ whole genome shotgun (WGS) entry which is preliminary data.</text>
</comment>
<proteinExistence type="predicted"/>
<feature type="compositionally biased region" description="Basic and acidic residues" evidence="1">
    <location>
        <begin position="427"/>
        <end position="443"/>
    </location>
</feature>
<dbReference type="PANTHER" id="PTHR28244">
    <property type="entry name" value="RNA POLYMERASE I-SPECIFIC TRANSCRIPTION INITIATION FACTOR RRN11"/>
    <property type="match status" value="1"/>
</dbReference>
<dbReference type="Proteomes" id="UP001365128">
    <property type="component" value="Unassembled WGS sequence"/>
</dbReference>
<feature type="compositionally biased region" description="Polar residues" evidence="1">
    <location>
        <begin position="210"/>
        <end position="223"/>
    </location>
</feature>
<evidence type="ECO:0000259" key="2">
    <source>
        <dbReference type="Pfam" id="PF15463"/>
    </source>
</evidence>
<evidence type="ECO:0000256" key="1">
    <source>
        <dbReference type="SAM" id="MobiDB-lite"/>
    </source>
</evidence>
<feature type="region of interest" description="Disordered" evidence="1">
    <location>
        <begin position="262"/>
        <end position="290"/>
    </location>
</feature>
<feature type="compositionally biased region" description="Basic and acidic residues" evidence="1">
    <location>
        <begin position="28"/>
        <end position="38"/>
    </location>
</feature>
<feature type="compositionally biased region" description="Basic and acidic residues" evidence="1">
    <location>
        <begin position="48"/>
        <end position="59"/>
    </location>
</feature>
<feature type="region of interest" description="Disordered" evidence="1">
    <location>
        <begin position="192"/>
        <end position="250"/>
    </location>
</feature>
<feature type="compositionally biased region" description="Polar residues" evidence="1">
    <location>
        <begin position="1"/>
        <end position="12"/>
    </location>
</feature>
<organism evidence="3 4">
    <name type="scientific">Phyllosticta citricarpa</name>
    <dbReference type="NCBI Taxonomy" id="55181"/>
    <lineage>
        <taxon>Eukaryota</taxon>
        <taxon>Fungi</taxon>
        <taxon>Dikarya</taxon>
        <taxon>Ascomycota</taxon>
        <taxon>Pezizomycotina</taxon>
        <taxon>Dothideomycetes</taxon>
        <taxon>Dothideomycetes incertae sedis</taxon>
        <taxon>Botryosphaeriales</taxon>
        <taxon>Phyllostictaceae</taxon>
        <taxon>Phyllosticta</taxon>
    </lineage>
</organism>
<dbReference type="InterPro" id="IPR053029">
    <property type="entry name" value="RNA_pol_I-specific_init_factor"/>
</dbReference>
<name>A0ABR1MD13_9PEZI</name>
<sequence length="466" mass="52170">MKNFINRQNRSASPVKDDGHAAKASGPKPRERVRDPEALKMPLQPTKLSHDEAGDEDSHSLGGDSSIVAETLKEKTYHRQLEHDNFATDDENADMTTMGSVGFDNYLTSAMPSQHGHLESQERNSYDDEQSQDNSEDIFPGSPNFISRYQNGINMMHDAWNNSPDSHGQRFEPHYQAKPQVQSQFMAKLAQRSASSTQPLSYRHQPAKDSFQSIRQQASSPQRNFRPGNLAHFRTTETGSPRPHIARPKSQTMPLHNHINVSSHAQQSVPNDKPSTISQPQGPSPPESIVQGIQANSHKTISTPDEQSLGTSNDSVLPLDYDEDQLHTMSYSQLAHESFDHNPRSDASRIPLRDSTLPLAERLAQLQHGHSADAQAAFFASLTIDEYDEAGAWFAQQLGAIISNVAQARREKRRVAQQFEDEIRQRHERVTQKKRRLDDEIAKMRGKGQDLLPKTPGKSRAGSAMR</sequence>
<dbReference type="PANTHER" id="PTHR28244:SF1">
    <property type="entry name" value="RNA POLYMERASE I-SPECIFIC TRANSCRIPTION INITIATION FACTOR RRN11"/>
    <property type="match status" value="1"/>
</dbReference>
<dbReference type="InterPro" id="IPR029178">
    <property type="entry name" value="Ecm11_C"/>
</dbReference>
<gene>
    <name evidence="3" type="ORF">IWX46DRAFT_109732</name>
</gene>
<feature type="compositionally biased region" description="Polar residues" evidence="1">
    <location>
        <begin position="262"/>
        <end position="281"/>
    </location>
</feature>
<keyword evidence="4" id="KW-1185">Reference proteome</keyword>
<reference evidence="3 4" key="1">
    <citation type="submission" date="2024-04" db="EMBL/GenBank/DDBJ databases">
        <title>Phyllosticta paracitricarpa is synonymous to the EU quarantine fungus P. citricarpa based on phylogenomic analyses.</title>
        <authorList>
            <consortium name="Lawrence Berkeley National Laboratory"/>
            <person name="Van Ingen-Buijs V.A."/>
            <person name="Van Westerhoven A.C."/>
            <person name="Haridas S."/>
            <person name="Skiadas P."/>
            <person name="Martin F."/>
            <person name="Groenewald J.Z."/>
            <person name="Crous P.W."/>
            <person name="Seidl M.F."/>
        </authorList>
    </citation>
    <scope>NUCLEOTIDE SEQUENCE [LARGE SCALE GENOMIC DNA]</scope>
    <source>
        <strain evidence="3 4">CBS 122670</strain>
    </source>
</reference>
<feature type="compositionally biased region" description="Polar residues" evidence="1">
    <location>
        <begin position="299"/>
        <end position="315"/>
    </location>
</feature>
<feature type="domain" description="Extracellular mutant protein 11 C-terminal" evidence="2">
    <location>
        <begin position="320"/>
        <end position="452"/>
    </location>
</feature>
<accession>A0ABR1MD13</accession>
<feature type="compositionally biased region" description="Basic and acidic residues" evidence="1">
    <location>
        <begin position="116"/>
        <end position="126"/>
    </location>
</feature>
<feature type="region of interest" description="Disordered" evidence="1">
    <location>
        <begin position="427"/>
        <end position="466"/>
    </location>
</feature>
<feature type="compositionally biased region" description="Basic and acidic residues" evidence="1">
    <location>
        <begin position="71"/>
        <end position="86"/>
    </location>
</feature>
<feature type="region of interest" description="Disordered" evidence="1">
    <location>
        <begin position="1"/>
        <end position="144"/>
    </location>
</feature>
<feature type="region of interest" description="Disordered" evidence="1">
    <location>
        <begin position="299"/>
        <end position="318"/>
    </location>
</feature>
<evidence type="ECO:0000313" key="4">
    <source>
        <dbReference type="Proteomes" id="UP001365128"/>
    </source>
</evidence>
<feature type="compositionally biased region" description="Acidic residues" evidence="1">
    <location>
        <begin position="127"/>
        <end position="136"/>
    </location>
</feature>